<evidence type="ECO:0000313" key="1">
    <source>
        <dbReference type="EMBL" id="MFC6098316.1"/>
    </source>
</evidence>
<comment type="caution">
    <text evidence="1">The sequence shown here is derived from an EMBL/GenBank/DDBJ whole genome shotgun (WGS) entry which is preliminary data.</text>
</comment>
<name>A0ABW1PRM7_9FLAO</name>
<keyword evidence="2" id="KW-1185">Reference proteome</keyword>
<dbReference type="Proteomes" id="UP001596287">
    <property type="component" value="Unassembled WGS sequence"/>
</dbReference>
<dbReference type="RefSeq" id="WP_379793330.1">
    <property type="nucleotide sequence ID" value="NZ_JBHSQB010000021.1"/>
</dbReference>
<sequence>MLNSSILKKFALASLGIFFLISCDKDFNEIGSDIVGEDHFGFERDSMSTLTAFTKKTGAVETSNLDINPLGILDNGKFGKTTANFVTQVSFPLGTENPTFTNVTLARIKSVVLNVPYFSTFKETNSDGANVYELDSIYGNLNQTFKLSVYENGYYLRNFDPNNNFEAQKYYSDQNAMFDAVKIGSSSTGTPVLNGAALNAGEEIFKFSPSELVTEGEEDEDDIKEAPGLRLNLNKQYFYNRIIDANSESLINNNIFQNYFRGLYFKVEEINGPAALAMLNFAAGTITISYEDETTASGVVDKTLVLNLSGNTVSLLTHTATTESSEYDIASGNSVSGDAKVFLKGGEGAITYIDLFGGGNSAELEELRSTAIANNWLINEAHIVFNVEQSAMANTIDPNRIYLYDATNRRAILDYNFDSSANTAQPKYAKTRYDGIAQLTGNSGDANRKAKKYRVRVTEHIKNIIFNDSTNVRLGLSVTESIANSATLGVKTPTTELKSVPQASVLSPLGTIIYGSNLPDTNAKKLRLVISFTKPD</sequence>
<dbReference type="InterPro" id="IPR025366">
    <property type="entry name" value="DUF4270"/>
</dbReference>
<protein>
    <submittedName>
        <fullName evidence="1">DUF4270 domain-containing protein</fullName>
    </submittedName>
</protein>
<proteinExistence type="predicted"/>
<evidence type="ECO:0000313" key="2">
    <source>
        <dbReference type="Proteomes" id="UP001596287"/>
    </source>
</evidence>
<accession>A0ABW1PRM7</accession>
<dbReference type="EMBL" id="JBHSQB010000021">
    <property type="protein sequence ID" value="MFC6098316.1"/>
    <property type="molecule type" value="Genomic_DNA"/>
</dbReference>
<gene>
    <name evidence="1" type="ORF">ACFPVY_16825</name>
</gene>
<reference evidence="2" key="1">
    <citation type="journal article" date="2019" name="Int. J. Syst. Evol. Microbiol.">
        <title>The Global Catalogue of Microorganisms (GCM) 10K type strain sequencing project: providing services to taxonomists for standard genome sequencing and annotation.</title>
        <authorList>
            <consortium name="The Broad Institute Genomics Platform"/>
            <consortium name="The Broad Institute Genome Sequencing Center for Infectious Disease"/>
            <person name="Wu L."/>
            <person name="Ma J."/>
        </authorList>
    </citation>
    <scope>NUCLEOTIDE SEQUENCE [LARGE SCALE GENOMIC DNA]</scope>
    <source>
        <strain evidence="2">CCUG 49679</strain>
    </source>
</reference>
<organism evidence="1 2">
    <name type="scientific">Flavobacterium qiangtangense</name>
    <dbReference type="NCBI Taxonomy" id="1442595"/>
    <lineage>
        <taxon>Bacteria</taxon>
        <taxon>Pseudomonadati</taxon>
        <taxon>Bacteroidota</taxon>
        <taxon>Flavobacteriia</taxon>
        <taxon>Flavobacteriales</taxon>
        <taxon>Flavobacteriaceae</taxon>
        <taxon>Flavobacterium</taxon>
    </lineage>
</organism>
<dbReference type="Pfam" id="PF14092">
    <property type="entry name" value="DUF4270"/>
    <property type="match status" value="1"/>
</dbReference>